<name>A0AAN7ZIL7_9COLE</name>
<evidence type="ECO:0000259" key="8">
    <source>
        <dbReference type="Pfam" id="PF04547"/>
    </source>
</evidence>
<evidence type="ECO:0000256" key="1">
    <source>
        <dbReference type="ARBA" id="ARBA00004141"/>
    </source>
</evidence>
<sequence>MASEENVFIEPEINEGSSLRQRKFVERAQETIEQASELLKRKIPCAGYFLSPKRLWLKRVSTPNCDVVVVFPTGTQDSILLWLLSRLRQSSGLTVHVRHHASTQSTAFYLTAPFTLLLKAAEDFHLPKQVLSIRGGGLKEFTVRDLHSFENADNEQTFFTSQERQWLVLRLLESIRAKTSDLNVIPDVTLLEGQPIVPRCLLAGVISQVFPLHDPPTLERLQNIWVRDIRSQQPLDEICEYFGVKIGMYFAWLGHYTMVLSIPAIVGFFFWLCCNGKHQHLQDVGYVLFSIFNVVWATVYLQAWKRYSAELAFRWGTLDERTDLLADPRPLYRGPLQPSPVTGRLEPWQPAWRRHVYRYFVSVPIIAICLCAVFIVMIVSLQIQDWWDGQLYARGLPSWLGYVPKVMLAVVISVMDEAYFKIAIWLNDKENYRLETKYENHLIGKVALFQFVNSFLSLFYIAFYLQDQARLKEQLAALLIARQVIGNLKESAWPYMLEHMRLAKMSFDLWGVLTPTTTRSPPGVISESDGNDETNETNSQKTFKRSISQAELESSFFKYDGTFADHLEMMIQLGYVILFSSAFPPAALCALLNNFIEIRSDAFKLGYICQRPFGQRVPNIGTWQNCMEYMGIMAVLVNCALIGLSGQVHRMFPDMTATQTILLIVALEHIMLCIHFLITCAIPDIPSWLATEIAKIEWARRETSRVSVTPTPSPDDAMTKLIGRFSVSPSHVHNKEDTPEKLEEKLKLEADILKEIIESRPIVSTNNSESIPTPTSTVPFVNKHHHHNPLSITPNSIQQIPPFKPRKSKEWVPVEGEPSHHLTIGPSGGAEWTRKLKEESADIHRSTDCITSKVDASSSDSDLLRSSPIWPPRPRSPSGGSSTNNVPLRSKPVQPDANLSDSTRSISSQEADDQVKSSAEELAAKKTRVKQSLMKRARSVAIFSLKLKERRAREAQEKANKPPITPTASHPPPPPPSVGGELSCIPIEKLIQVEDLRRNQRSNQSGTL</sequence>
<comment type="subcellular location">
    <subcellularLocation>
        <location evidence="1 6">Membrane</location>
        <topology evidence="1 6">Multi-pass membrane protein</topology>
    </subcellularLocation>
</comment>
<keyword evidence="3 6" id="KW-0812">Transmembrane</keyword>
<proteinExistence type="inferred from homology"/>
<feature type="compositionally biased region" description="Pro residues" evidence="7">
    <location>
        <begin position="963"/>
        <end position="977"/>
    </location>
</feature>
<feature type="transmembrane region" description="Helical" evidence="6">
    <location>
        <begin position="284"/>
        <end position="303"/>
    </location>
</feature>
<keyword evidence="5 6" id="KW-0472">Membrane</keyword>
<dbReference type="PANTHER" id="PTHR12308">
    <property type="entry name" value="ANOCTAMIN"/>
    <property type="match status" value="1"/>
</dbReference>
<feature type="transmembrane region" description="Helical" evidence="6">
    <location>
        <begin position="356"/>
        <end position="381"/>
    </location>
</feature>
<feature type="compositionally biased region" description="Basic and acidic residues" evidence="7">
    <location>
        <begin position="836"/>
        <end position="847"/>
    </location>
</feature>
<keyword evidence="4 6" id="KW-1133">Transmembrane helix</keyword>
<feature type="compositionally biased region" description="Low complexity" evidence="7">
    <location>
        <begin position="857"/>
        <end position="868"/>
    </location>
</feature>
<keyword evidence="10" id="KW-1185">Reference proteome</keyword>
<comment type="similarity">
    <text evidence="2 6">Belongs to the anoctamin family.</text>
</comment>
<feature type="transmembrane region" description="Helical" evidence="6">
    <location>
        <begin position="402"/>
        <end position="426"/>
    </location>
</feature>
<evidence type="ECO:0000256" key="5">
    <source>
        <dbReference type="ARBA" id="ARBA00023136"/>
    </source>
</evidence>
<evidence type="ECO:0000256" key="6">
    <source>
        <dbReference type="RuleBase" id="RU280814"/>
    </source>
</evidence>
<feature type="transmembrane region" description="Helical" evidence="6">
    <location>
        <begin position="660"/>
        <end position="678"/>
    </location>
</feature>
<feature type="compositionally biased region" description="Polar residues" evidence="7">
    <location>
        <begin position="897"/>
        <end position="909"/>
    </location>
</feature>
<evidence type="ECO:0000256" key="7">
    <source>
        <dbReference type="SAM" id="MobiDB-lite"/>
    </source>
</evidence>
<dbReference type="PANTHER" id="PTHR12308:SF51">
    <property type="entry name" value="ANOCTAMIN-8"/>
    <property type="match status" value="1"/>
</dbReference>
<dbReference type="InterPro" id="IPR007632">
    <property type="entry name" value="Anoctamin"/>
</dbReference>
<feature type="transmembrane region" description="Helical" evidence="6">
    <location>
        <begin position="629"/>
        <end position="648"/>
    </location>
</feature>
<dbReference type="Pfam" id="PF04547">
    <property type="entry name" value="Anoctamin"/>
    <property type="match status" value="1"/>
</dbReference>
<dbReference type="GO" id="GO:0005254">
    <property type="term" value="F:chloride channel activity"/>
    <property type="evidence" value="ECO:0007669"/>
    <property type="project" value="TreeGrafter"/>
</dbReference>
<feature type="region of interest" description="Disordered" evidence="7">
    <location>
        <begin position="520"/>
        <end position="541"/>
    </location>
</feature>
<protein>
    <recommendedName>
        <fullName evidence="6">Anoctamin</fullName>
    </recommendedName>
</protein>
<feature type="compositionally biased region" description="Basic and acidic residues" evidence="7">
    <location>
        <begin position="951"/>
        <end position="960"/>
    </location>
</feature>
<feature type="region of interest" description="Disordered" evidence="7">
    <location>
        <begin position="836"/>
        <end position="919"/>
    </location>
</feature>
<feature type="transmembrane region" description="Helical" evidence="6">
    <location>
        <begin position="249"/>
        <end position="272"/>
    </location>
</feature>
<evidence type="ECO:0000256" key="2">
    <source>
        <dbReference type="ARBA" id="ARBA00009671"/>
    </source>
</evidence>
<feature type="region of interest" description="Disordered" evidence="7">
    <location>
        <begin position="948"/>
        <end position="982"/>
    </location>
</feature>
<dbReference type="AlphaFoldDB" id="A0AAN7ZIL7"/>
<comment type="caution">
    <text evidence="9">The sequence shown here is derived from an EMBL/GenBank/DDBJ whole genome shotgun (WGS) entry which is preliminary data.</text>
</comment>
<dbReference type="EMBL" id="JAVRBK010000002">
    <property type="protein sequence ID" value="KAK5648515.1"/>
    <property type="molecule type" value="Genomic_DNA"/>
</dbReference>
<accession>A0AAN7ZIL7</accession>
<evidence type="ECO:0000313" key="10">
    <source>
        <dbReference type="Proteomes" id="UP001329430"/>
    </source>
</evidence>
<evidence type="ECO:0000256" key="4">
    <source>
        <dbReference type="ARBA" id="ARBA00022989"/>
    </source>
</evidence>
<feature type="domain" description="Anoctamin transmembrane" evidence="8">
    <location>
        <begin position="238"/>
        <end position="695"/>
    </location>
</feature>
<feature type="transmembrane region" description="Helical" evidence="6">
    <location>
        <begin position="446"/>
        <end position="465"/>
    </location>
</feature>
<dbReference type="GO" id="GO:0005886">
    <property type="term" value="C:plasma membrane"/>
    <property type="evidence" value="ECO:0007669"/>
    <property type="project" value="TreeGrafter"/>
</dbReference>
<organism evidence="9 10">
    <name type="scientific">Pyrocoelia pectoralis</name>
    <dbReference type="NCBI Taxonomy" id="417401"/>
    <lineage>
        <taxon>Eukaryota</taxon>
        <taxon>Metazoa</taxon>
        <taxon>Ecdysozoa</taxon>
        <taxon>Arthropoda</taxon>
        <taxon>Hexapoda</taxon>
        <taxon>Insecta</taxon>
        <taxon>Pterygota</taxon>
        <taxon>Neoptera</taxon>
        <taxon>Endopterygota</taxon>
        <taxon>Coleoptera</taxon>
        <taxon>Polyphaga</taxon>
        <taxon>Elateriformia</taxon>
        <taxon>Elateroidea</taxon>
        <taxon>Lampyridae</taxon>
        <taxon>Lampyrinae</taxon>
        <taxon>Pyrocoelia</taxon>
    </lineage>
</organism>
<evidence type="ECO:0000313" key="9">
    <source>
        <dbReference type="EMBL" id="KAK5648515.1"/>
    </source>
</evidence>
<gene>
    <name evidence="9" type="ORF">RI129_003407</name>
</gene>
<feature type="transmembrane region" description="Helical" evidence="6">
    <location>
        <begin position="573"/>
        <end position="596"/>
    </location>
</feature>
<dbReference type="Proteomes" id="UP001329430">
    <property type="component" value="Chromosome 2"/>
</dbReference>
<evidence type="ECO:0000256" key="3">
    <source>
        <dbReference type="ARBA" id="ARBA00022692"/>
    </source>
</evidence>
<reference evidence="9 10" key="1">
    <citation type="journal article" date="2024" name="Insects">
        <title>An Improved Chromosome-Level Genome Assembly of the Firefly Pyrocoelia pectoralis.</title>
        <authorList>
            <person name="Fu X."/>
            <person name="Meyer-Rochow V.B."/>
            <person name="Ballantyne L."/>
            <person name="Zhu X."/>
        </authorList>
    </citation>
    <scope>NUCLEOTIDE SEQUENCE [LARGE SCALE GENOMIC DNA]</scope>
    <source>
        <strain evidence="9">XCY_ONT2</strain>
    </source>
</reference>
<dbReference type="InterPro" id="IPR049452">
    <property type="entry name" value="Anoctamin_TM"/>
</dbReference>